<keyword evidence="2" id="KW-0805">Transcription regulation</keyword>
<evidence type="ECO:0000256" key="1">
    <source>
        <dbReference type="ARBA" id="ARBA00009437"/>
    </source>
</evidence>
<protein>
    <submittedName>
        <fullName evidence="6">DNA-binding transcriptional regulator, LysR family</fullName>
    </submittedName>
</protein>
<dbReference type="CDD" id="cd05466">
    <property type="entry name" value="PBP2_LTTR_substrate"/>
    <property type="match status" value="1"/>
</dbReference>
<keyword evidence="4" id="KW-0804">Transcription</keyword>
<dbReference type="PROSITE" id="PS50931">
    <property type="entry name" value="HTH_LYSR"/>
    <property type="match status" value="1"/>
</dbReference>
<evidence type="ECO:0000313" key="6">
    <source>
        <dbReference type="EMBL" id="SEF61132.1"/>
    </source>
</evidence>
<dbReference type="OrthoDB" id="6988449at2"/>
<evidence type="ECO:0000256" key="3">
    <source>
        <dbReference type="ARBA" id="ARBA00023125"/>
    </source>
</evidence>
<dbReference type="InterPro" id="IPR005119">
    <property type="entry name" value="LysR_subst-bd"/>
</dbReference>
<comment type="similarity">
    <text evidence="1">Belongs to the LysR transcriptional regulatory family.</text>
</comment>
<evidence type="ECO:0000313" key="7">
    <source>
        <dbReference type="Proteomes" id="UP000236721"/>
    </source>
</evidence>
<dbReference type="EMBL" id="FNVG01000002">
    <property type="protein sequence ID" value="SEF61132.1"/>
    <property type="molecule type" value="Genomic_DNA"/>
</dbReference>
<gene>
    <name evidence="6" type="ORF">SAMN04488244_102226</name>
</gene>
<dbReference type="InterPro" id="IPR036390">
    <property type="entry name" value="WH_DNA-bd_sf"/>
</dbReference>
<reference evidence="7" key="1">
    <citation type="submission" date="2016-10" db="EMBL/GenBank/DDBJ databases">
        <authorList>
            <person name="Varghese N."/>
            <person name="Submissions S."/>
        </authorList>
    </citation>
    <scope>NUCLEOTIDE SEQUENCE [LARGE SCALE GENOMIC DNA]</scope>
    <source>
        <strain evidence="7">CGMCC 1.7062</strain>
    </source>
</reference>
<name>A0A1H5TE58_9VIBR</name>
<evidence type="ECO:0000256" key="4">
    <source>
        <dbReference type="ARBA" id="ARBA00023163"/>
    </source>
</evidence>
<dbReference type="SUPFAM" id="SSF53850">
    <property type="entry name" value="Periplasmic binding protein-like II"/>
    <property type="match status" value="1"/>
</dbReference>
<organism evidence="6 7">
    <name type="scientific">Vibrio hangzhouensis</name>
    <dbReference type="NCBI Taxonomy" id="462991"/>
    <lineage>
        <taxon>Bacteria</taxon>
        <taxon>Pseudomonadati</taxon>
        <taxon>Pseudomonadota</taxon>
        <taxon>Gammaproteobacteria</taxon>
        <taxon>Vibrionales</taxon>
        <taxon>Vibrionaceae</taxon>
        <taxon>Vibrio</taxon>
    </lineage>
</organism>
<dbReference type="GO" id="GO:0000976">
    <property type="term" value="F:transcription cis-regulatory region binding"/>
    <property type="evidence" value="ECO:0007669"/>
    <property type="project" value="TreeGrafter"/>
</dbReference>
<sequence length="298" mass="33326">MSKVTLEQWRMFRAVVENGGFNQAADAVNKSPSTIHNAIQKLESGLDLRLFKMIGRRATLTHAGELVLRRASHLLDEADKLEVLSYRLRSSKDGRVRIAVDQVFPRQRLHQALTAVSDAFPNANIDVFESTLSGTTELLKLGEVDIAIGAYPIADRYSEEIDHIDFLAVVSPAHALNSLRASLTMEDLIPYRQIVVRDSGHERKLDHGWLGANQRWTVDNVETSVQLVSLGFGYAWLPNEAVKDKVERGELVPLPLSFNHAKTSQFYLMANDLEALGEMGHCFVDAIRLSNPLKNNLE</sequence>
<dbReference type="InterPro" id="IPR000847">
    <property type="entry name" value="LysR_HTH_N"/>
</dbReference>
<proteinExistence type="inferred from homology"/>
<evidence type="ECO:0000259" key="5">
    <source>
        <dbReference type="PROSITE" id="PS50931"/>
    </source>
</evidence>
<dbReference type="InterPro" id="IPR036388">
    <property type="entry name" value="WH-like_DNA-bd_sf"/>
</dbReference>
<feature type="domain" description="HTH lysR-type" evidence="5">
    <location>
        <begin position="4"/>
        <end position="61"/>
    </location>
</feature>
<dbReference type="RefSeq" id="WP_103878827.1">
    <property type="nucleotide sequence ID" value="NZ_FNVG01000002.1"/>
</dbReference>
<dbReference type="SUPFAM" id="SSF46785">
    <property type="entry name" value="Winged helix' DNA-binding domain"/>
    <property type="match status" value="1"/>
</dbReference>
<dbReference type="Pfam" id="PF00126">
    <property type="entry name" value="HTH_1"/>
    <property type="match status" value="1"/>
</dbReference>
<accession>A0A1H5TE58</accession>
<dbReference type="PANTHER" id="PTHR30126">
    <property type="entry name" value="HTH-TYPE TRANSCRIPTIONAL REGULATOR"/>
    <property type="match status" value="1"/>
</dbReference>
<dbReference type="Proteomes" id="UP000236721">
    <property type="component" value="Unassembled WGS sequence"/>
</dbReference>
<dbReference type="PANTHER" id="PTHR30126:SF88">
    <property type="entry name" value="TRANSCRIPTIONAL REGULATOR-RELATED"/>
    <property type="match status" value="1"/>
</dbReference>
<keyword evidence="3 6" id="KW-0238">DNA-binding</keyword>
<keyword evidence="7" id="KW-1185">Reference proteome</keyword>
<dbReference type="AlphaFoldDB" id="A0A1H5TE58"/>
<dbReference type="Pfam" id="PF03466">
    <property type="entry name" value="LysR_substrate"/>
    <property type="match status" value="1"/>
</dbReference>
<dbReference type="GO" id="GO:0003700">
    <property type="term" value="F:DNA-binding transcription factor activity"/>
    <property type="evidence" value="ECO:0007669"/>
    <property type="project" value="InterPro"/>
</dbReference>
<dbReference type="Gene3D" id="1.10.10.10">
    <property type="entry name" value="Winged helix-like DNA-binding domain superfamily/Winged helix DNA-binding domain"/>
    <property type="match status" value="1"/>
</dbReference>
<evidence type="ECO:0000256" key="2">
    <source>
        <dbReference type="ARBA" id="ARBA00023015"/>
    </source>
</evidence>
<dbReference type="Gene3D" id="3.40.190.290">
    <property type="match status" value="1"/>
</dbReference>